<accession>A0A380ZCM8</accession>
<protein>
    <submittedName>
        <fullName evidence="2">Uncharacterized protein</fullName>
    </submittedName>
</protein>
<organism evidence="2 3">
    <name type="scientific">Bacteroides eggerthii</name>
    <dbReference type="NCBI Taxonomy" id="28111"/>
    <lineage>
        <taxon>Bacteria</taxon>
        <taxon>Pseudomonadati</taxon>
        <taxon>Bacteroidota</taxon>
        <taxon>Bacteroidia</taxon>
        <taxon>Bacteroidales</taxon>
        <taxon>Bacteroidaceae</taxon>
        <taxon>Bacteroides</taxon>
    </lineage>
</organism>
<dbReference type="Proteomes" id="UP000254424">
    <property type="component" value="Unassembled WGS sequence"/>
</dbReference>
<evidence type="ECO:0000313" key="2">
    <source>
        <dbReference type="EMBL" id="SUV44072.1"/>
    </source>
</evidence>
<keyword evidence="1" id="KW-0472">Membrane</keyword>
<reference evidence="2 3" key="1">
    <citation type="submission" date="2018-06" db="EMBL/GenBank/DDBJ databases">
        <authorList>
            <consortium name="Pathogen Informatics"/>
            <person name="Doyle S."/>
        </authorList>
    </citation>
    <scope>NUCLEOTIDE SEQUENCE [LARGE SCALE GENOMIC DNA]</scope>
    <source>
        <strain evidence="2 3">NCTC11155</strain>
    </source>
</reference>
<sequence>MPLADKKESPIAVREYQAQGFHVLRYAFRAVTIFSIIVRILFSSCAV</sequence>
<evidence type="ECO:0000313" key="3">
    <source>
        <dbReference type="Proteomes" id="UP000254424"/>
    </source>
</evidence>
<evidence type="ECO:0000256" key="1">
    <source>
        <dbReference type="SAM" id="Phobius"/>
    </source>
</evidence>
<name>A0A380ZCM8_9BACE</name>
<dbReference type="AlphaFoldDB" id="A0A380ZCM8"/>
<feature type="transmembrane region" description="Helical" evidence="1">
    <location>
        <begin position="23"/>
        <end position="42"/>
    </location>
</feature>
<keyword evidence="1" id="KW-1133">Transmembrane helix</keyword>
<gene>
    <name evidence="2" type="ORF">NCTC11155_03482</name>
</gene>
<dbReference type="EMBL" id="UFSX01000002">
    <property type="protein sequence ID" value="SUV44072.1"/>
    <property type="molecule type" value="Genomic_DNA"/>
</dbReference>
<proteinExistence type="predicted"/>
<keyword evidence="1" id="KW-0812">Transmembrane</keyword>